<feature type="topological domain" description="Cytoplasmic" evidence="7">
    <location>
        <begin position="1"/>
        <end position="3"/>
    </location>
</feature>
<keyword evidence="7" id="KW-0175">Coiled coil</keyword>
<keyword evidence="6 7" id="KW-0131">Cell cycle</keyword>
<evidence type="ECO:0000256" key="6">
    <source>
        <dbReference type="ARBA" id="ARBA00023306"/>
    </source>
</evidence>
<feature type="topological domain" description="Periplasmic" evidence="7">
    <location>
        <begin position="22"/>
        <end position="96"/>
    </location>
</feature>
<dbReference type="NCBIfam" id="NF002058">
    <property type="entry name" value="PRK00888.1"/>
    <property type="match status" value="1"/>
</dbReference>
<dbReference type="GO" id="GO:0051301">
    <property type="term" value="P:cell division"/>
    <property type="evidence" value="ECO:0007669"/>
    <property type="project" value="UniProtKB-KW"/>
</dbReference>
<evidence type="ECO:0000256" key="4">
    <source>
        <dbReference type="ARBA" id="ARBA00022989"/>
    </source>
</evidence>
<evidence type="ECO:0000256" key="7">
    <source>
        <dbReference type="HAMAP-Rule" id="MF_00599"/>
    </source>
</evidence>
<evidence type="ECO:0000256" key="1">
    <source>
        <dbReference type="ARBA" id="ARBA00022475"/>
    </source>
</evidence>
<dbReference type="PANTHER" id="PTHR37485">
    <property type="entry name" value="CELL DIVISION PROTEIN FTSB"/>
    <property type="match status" value="1"/>
</dbReference>
<keyword evidence="2 7" id="KW-0132">Cell division</keyword>
<dbReference type="InterPro" id="IPR023081">
    <property type="entry name" value="Cell_div_FtsB"/>
</dbReference>
<protein>
    <recommendedName>
        <fullName evidence="7">Cell division protein FtsB</fullName>
    </recommendedName>
</protein>
<evidence type="ECO:0000313" key="9">
    <source>
        <dbReference type="Proteomes" id="UP001447008"/>
    </source>
</evidence>
<keyword evidence="3 7" id="KW-0812">Transmembrane</keyword>
<comment type="caution">
    <text evidence="8">The sequence shown here is derived from an EMBL/GenBank/DDBJ whole genome shotgun (WGS) entry which is preliminary data.</text>
</comment>
<name>A0ABU9MZL1_9GAMM</name>
<dbReference type="InterPro" id="IPR007060">
    <property type="entry name" value="FtsL/DivIC"/>
</dbReference>
<accession>A0ABU9MZL1</accession>
<comment type="subunit">
    <text evidence="7">Part of a complex composed of FtsB, FtsL and FtsQ.</text>
</comment>
<dbReference type="HAMAP" id="MF_00599">
    <property type="entry name" value="FtsB"/>
    <property type="match status" value="1"/>
</dbReference>
<evidence type="ECO:0000313" key="8">
    <source>
        <dbReference type="EMBL" id="MEM0516403.1"/>
    </source>
</evidence>
<keyword evidence="4 7" id="KW-1133">Transmembrane helix</keyword>
<evidence type="ECO:0000256" key="5">
    <source>
        <dbReference type="ARBA" id="ARBA00023136"/>
    </source>
</evidence>
<keyword evidence="5 7" id="KW-0472">Membrane</keyword>
<dbReference type="EMBL" id="JBCGCU010000018">
    <property type="protein sequence ID" value="MEM0516403.1"/>
    <property type="molecule type" value="Genomic_DNA"/>
</dbReference>
<keyword evidence="1 7" id="KW-1003">Cell membrane</keyword>
<dbReference type="Pfam" id="PF04977">
    <property type="entry name" value="DivIC"/>
    <property type="match status" value="1"/>
</dbReference>
<comment type="function">
    <text evidence="7">Essential cell division protein. May link together the upstream cell division proteins, which are predominantly cytoplasmic, with the downstream cell division proteins, which are predominantly periplasmic.</text>
</comment>
<keyword evidence="7" id="KW-0997">Cell inner membrane</keyword>
<dbReference type="Proteomes" id="UP001447008">
    <property type="component" value="Unassembled WGS sequence"/>
</dbReference>
<keyword evidence="9" id="KW-1185">Reference proteome</keyword>
<dbReference type="RefSeq" id="WP_342679868.1">
    <property type="nucleotide sequence ID" value="NZ_JBCGCU010000018.1"/>
</dbReference>
<evidence type="ECO:0000256" key="2">
    <source>
        <dbReference type="ARBA" id="ARBA00022618"/>
    </source>
</evidence>
<evidence type="ECO:0000256" key="3">
    <source>
        <dbReference type="ARBA" id="ARBA00022692"/>
    </source>
</evidence>
<reference evidence="8 9" key="1">
    <citation type="submission" date="2024-03" db="EMBL/GenBank/DDBJ databases">
        <title>Pseudoalteromonas qingdaonensis sp. nov., isolated from the intestines of marine benthic organisms.</title>
        <authorList>
            <person name="Lin X."/>
            <person name="Fang S."/>
            <person name="Hu X."/>
        </authorList>
    </citation>
    <scope>NUCLEOTIDE SEQUENCE [LARGE SCALE GENOMIC DNA]</scope>
    <source>
        <strain evidence="8 9">YIC-827</strain>
    </source>
</reference>
<comment type="subcellular location">
    <subcellularLocation>
        <location evidence="7">Cell inner membrane</location>
        <topology evidence="7">Single-pass type II membrane protein</topology>
    </subcellularLocation>
    <text evidence="7">Localizes to the division septum.</text>
</comment>
<comment type="similarity">
    <text evidence="7">Belongs to the FtsB family.</text>
</comment>
<feature type="coiled-coil region" evidence="7">
    <location>
        <begin position="29"/>
        <end position="70"/>
    </location>
</feature>
<organism evidence="8 9">
    <name type="scientific">Pseudoalteromonas qingdaonensis</name>
    <dbReference type="NCBI Taxonomy" id="3131913"/>
    <lineage>
        <taxon>Bacteria</taxon>
        <taxon>Pseudomonadati</taxon>
        <taxon>Pseudomonadota</taxon>
        <taxon>Gammaproteobacteria</taxon>
        <taxon>Alteromonadales</taxon>
        <taxon>Pseudoalteromonadaceae</taxon>
        <taxon>Pseudoalteromonas</taxon>
    </lineage>
</organism>
<dbReference type="PANTHER" id="PTHR37485:SF1">
    <property type="entry name" value="CELL DIVISION PROTEIN FTSB"/>
    <property type="match status" value="1"/>
</dbReference>
<proteinExistence type="inferred from homology"/>
<sequence>MRLFQLGLLALLLYLQYLLWFGHNGIEDYSRLTKAVANHEQTNQQLNKRNKLLEADIQDLKLDLEGVEERARHELGMIKPDEVFYRVLPSKQSESK</sequence>
<gene>
    <name evidence="7 8" type="primary">ftsB</name>
    <name evidence="8" type="ORF">WCN91_13435</name>
</gene>